<reference evidence="21 22" key="1">
    <citation type="journal article" date="2013" name="Genome Announc.">
        <title>Draft genome sequences for three mercury-methylating, sulfate-reducing bacteria.</title>
        <authorList>
            <person name="Brown S.D."/>
            <person name="Hurt R.A.Jr."/>
            <person name="Gilmour C.C."/>
            <person name="Elias D.A."/>
        </authorList>
    </citation>
    <scope>NUCLEOTIDE SEQUENCE [LARGE SCALE GENOMIC DNA]</scope>
    <source>
        <strain evidence="21 22">DSM 2059</strain>
    </source>
</reference>
<evidence type="ECO:0000259" key="20">
    <source>
        <dbReference type="PROSITE" id="PS51387"/>
    </source>
</evidence>
<evidence type="ECO:0000256" key="1">
    <source>
        <dbReference type="ARBA" id="ARBA00001974"/>
    </source>
</evidence>
<evidence type="ECO:0000256" key="3">
    <source>
        <dbReference type="ARBA" id="ARBA00004496"/>
    </source>
</evidence>
<protein>
    <recommendedName>
        <fullName evidence="6 19">UDP-N-acetylenolpyruvoylglucosamine reductase</fullName>
        <ecNumber evidence="5 19">1.3.1.98</ecNumber>
    </recommendedName>
    <alternativeName>
        <fullName evidence="17 19">UDP-N-acetylmuramate dehydrogenase</fullName>
    </alternativeName>
</protein>
<feature type="active site" evidence="19">
    <location>
        <position position="164"/>
    </location>
</feature>
<dbReference type="InterPro" id="IPR011601">
    <property type="entry name" value="MurB_C"/>
</dbReference>
<evidence type="ECO:0000256" key="13">
    <source>
        <dbReference type="ARBA" id="ARBA00022984"/>
    </source>
</evidence>
<dbReference type="InterPro" id="IPR016167">
    <property type="entry name" value="FAD-bd_PCMH_sub1"/>
</dbReference>
<sequence length="337" mass="36479">MEIQRNISLKPFTTFQVEASAEAYIRFDAVDEILGFLADGLLKGRRRLVLGGGSNLLFLNNFEGLILHPAMKGISVVGEDADDVLVSAAAGETWDDLVAFVVGHGWGGLENLSGIPGHVGASVIQNIGAYGIEAGDAVAAVEAVSLDDRQQVTFSPNDCDFGYRFSRFKGEWHDRFIITAVVFRLSRRPDCVLHYPGLREAAACMGDVTPANIRQAVIDIRKRKLPDPAVIPNAGSFFKNPVVSGTVIEEMRDRFPDMPFYSQSDGAFKLPAGWLIEQCGWRGRTFGNAAVHGDHALVLVNSGGAGGREIYDLSEGIRASVAERFGISLEREVVVVA</sequence>
<dbReference type="InterPro" id="IPR036635">
    <property type="entry name" value="MurB_C_sf"/>
</dbReference>
<dbReference type="InterPro" id="IPR016169">
    <property type="entry name" value="FAD-bd_PCMH_sub2"/>
</dbReference>
<dbReference type="SUPFAM" id="SSF56176">
    <property type="entry name" value="FAD-binding/transporter-associated domain-like"/>
    <property type="match status" value="1"/>
</dbReference>
<dbReference type="GO" id="GO:0009252">
    <property type="term" value="P:peptidoglycan biosynthetic process"/>
    <property type="evidence" value="ECO:0007669"/>
    <property type="project" value="UniProtKB-UniRule"/>
</dbReference>
<keyword evidence="9 19" id="KW-0285">Flavoprotein</keyword>
<comment type="function">
    <text evidence="2 19">Cell wall formation.</text>
</comment>
<dbReference type="UniPathway" id="UPA00219"/>
<dbReference type="EMBL" id="ATHJ01000081">
    <property type="protein sequence ID" value="EPR40756.1"/>
    <property type="molecule type" value="Genomic_DNA"/>
</dbReference>
<keyword evidence="12 19" id="KW-0133">Cell shape</keyword>
<evidence type="ECO:0000313" key="21">
    <source>
        <dbReference type="EMBL" id="EPR40756.1"/>
    </source>
</evidence>
<keyword evidence="11 19" id="KW-0521">NADP</keyword>
<evidence type="ECO:0000313" key="22">
    <source>
        <dbReference type="Proteomes" id="UP000014977"/>
    </source>
</evidence>
<dbReference type="AlphaFoldDB" id="S7TUT1"/>
<dbReference type="GO" id="GO:0008762">
    <property type="term" value="F:UDP-N-acetylmuramate dehydrogenase activity"/>
    <property type="evidence" value="ECO:0007669"/>
    <property type="project" value="UniProtKB-UniRule"/>
</dbReference>
<dbReference type="GO" id="GO:0071949">
    <property type="term" value="F:FAD binding"/>
    <property type="evidence" value="ECO:0007669"/>
    <property type="project" value="InterPro"/>
</dbReference>
<dbReference type="EC" id="1.3.1.98" evidence="5 19"/>
<comment type="cofactor">
    <cofactor evidence="1 19">
        <name>FAD</name>
        <dbReference type="ChEBI" id="CHEBI:57692"/>
    </cofactor>
</comment>
<dbReference type="InterPro" id="IPR016166">
    <property type="entry name" value="FAD-bd_PCMH"/>
</dbReference>
<dbReference type="Pfam" id="PF01565">
    <property type="entry name" value="FAD_binding_4"/>
    <property type="match status" value="1"/>
</dbReference>
<dbReference type="Gene3D" id="3.30.43.10">
    <property type="entry name" value="Uridine Diphospho-n-acetylenolpyruvylglucosamine Reductase, domain 2"/>
    <property type="match status" value="1"/>
</dbReference>
<evidence type="ECO:0000256" key="2">
    <source>
        <dbReference type="ARBA" id="ARBA00003921"/>
    </source>
</evidence>
<evidence type="ECO:0000256" key="8">
    <source>
        <dbReference type="ARBA" id="ARBA00022618"/>
    </source>
</evidence>
<evidence type="ECO:0000256" key="11">
    <source>
        <dbReference type="ARBA" id="ARBA00022857"/>
    </source>
</evidence>
<dbReference type="GO" id="GO:0005829">
    <property type="term" value="C:cytosol"/>
    <property type="evidence" value="ECO:0007669"/>
    <property type="project" value="TreeGrafter"/>
</dbReference>
<evidence type="ECO:0000256" key="15">
    <source>
        <dbReference type="ARBA" id="ARBA00023306"/>
    </source>
</evidence>
<dbReference type="eggNOG" id="COG0812">
    <property type="taxonomic scope" value="Bacteria"/>
</dbReference>
<dbReference type="PATRIC" id="fig|1121405.3.peg.1927"/>
<comment type="pathway">
    <text evidence="4 19">Cell wall biogenesis; peptidoglycan biosynthesis.</text>
</comment>
<dbReference type="GO" id="GO:0071555">
    <property type="term" value="P:cell wall organization"/>
    <property type="evidence" value="ECO:0007669"/>
    <property type="project" value="UniProtKB-KW"/>
</dbReference>
<evidence type="ECO:0000256" key="4">
    <source>
        <dbReference type="ARBA" id="ARBA00004752"/>
    </source>
</evidence>
<comment type="similarity">
    <text evidence="19">Belongs to the MurB family.</text>
</comment>
<gene>
    <name evidence="19" type="primary">murB</name>
    <name evidence="21" type="ORF">dsmv_2352</name>
</gene>
<feature type="active site" description="Proton donor" evidence="19">
    <location>
        <position position="236"/>
    </location>
</feature>
<comment type="caution">
    <text evidence="21">The sequence shown here is derived from an EMBL/GenBank/DDBJ whole genome shotgun (WGS) entry which is preliminary data.</text>
</comment>
<keyword evidence="8 19" id="KW-0132">Cell division</keyword>
<name>S7TUT1_DESML</name>
<dbReference type="PANTHER" id="PTHR21071:SF4">
    <property type="entry name" value="UDP-N-ACETYLENOLPYRUVOYLGLUCOSAMINE REDUCTASE"/>
    <property type="match status" value="1"/>
</dbReference>
<comment type="subcellular location">
    <subcellularLocation>
        <location evidence="3 19">Cytoplasm</location>
    </subcellularLocation>
</comment>
<dbReference type="Pfam" id="PF02873">
    <property type="entry name" value="MurB_C"/>
    <property type="match status" value="1"/>
</dbReference>
<dbReference type="GO" id="GO:0008360">
    <property type="term" value="P:regulation of cell shape"/>
    <property type="evidence" value="ECO:0007669"/>
    <property type="project" value="UniProtKB-KW"/>
</dbReference>
<keyword evidence="16 19" id="KW-0961">Cell wall biogenesis/degradation</keyword>
<evidence type="ECO:0000256" key="16">
    <source>
        <dbReference type="ARBA" id="ARBA00023316"/>
    </source>
</evidence>
<dbReference type="NCBIfam" id="TIGR00179">
    <property type="entry name" value="murB"/>
    <property type="match status" value="1"/>
</dbReference>
<dbReference type="STRING" id="897.B2D07_01355"/>
<evidence type="ECO:0000256" key="14">
    <source>
        <dbReference type="ARBA" id="ARBA00023002"/>
    </source>
</evidence>
<dbReference type="InterPro" id="IPR003170">
    <property type="entry name" value="MurB"/>
</dbReference>
<dbReference type="HAMAP" id="MF_00037">
    <property type="entry name" value="MurB"/>
    <property type="match status" value="1"/>
</dbReference>
<evidence type="ECO:0000256" key="10">
    <source>
        <dbReference type="ARBA" id="ARBA00022827"/>
    </source>
</evidence>
<dbReference type="Gene3D" id="3.30.465.10">
    <property type="match status" value="1"/>
</dbReference>
<proteinExistence type="inferred from homology"/>
<evidence type="ECO:0000256" key="17">
    <source>
        <dbReference type="ARBA" id="ARBA00031026"/>
    </source>
</evidence>
<keyword evidence="10 19" id="KW-0274">FAD</keyword>
<comment type="catalytic activity">
    <reaction evidence="18 19">
        <text>UDP-N-acetyl-alpha-D-muramate + NADP(+) = UDP-N-acetyl-3-O-(1-carboxyvinyl)-alpha-D-glucosamine + NADPH + H(+)</text>
        <dbReference type="Rhea" id="RHEA:12248"/>
        <dbReference type="ChEBI" id="CHEBI:15378"/>
        <dbReference type="ChEBI" id="CHEBI:57783"/>
        <dbReference type="ChEBI" id="CHEBI:58349"/>
        <dbReference type="ChEBI" id="CHEBI:68483"/>
        <dbReference type="ChEBI" id="CHEBI:70757"/>
        <dbReference type="EC" id="1.3.1.98"/>
    </reaction>
</comment>
<evidence type="ECO:0000256" key="7">
    <source>
        <dbReference type="ARBA" id="ARBA00022490"/>
    </source>
</evidence>
<dbReference type="NCBIfam" id="NF000755">
    <property type="entry name" value="PRK00046.1"/>
    <property type="match status" value="1"/>
</dbReference>
<dbReference type="InterPro" id="IPR006094">
    <property type="entry name" value="Oxid_FAD_bind_N"/>
</dbReference>
<evidence type="ECO:0000256" key="6">
    <source>
        <dbReference type="ARBA" id="ARBA00015188"/>
    </source>
</evidence>
<dbReference type="PROSITE" id="PS51387">
    <property type="entry name" value="FAD_PCMH"/>
    <property type="match status" value="1"/>
</dbReference>
<dbReference type="InterPro" id="IPR036318">
    <property type="entry name" value="FAD-bd_PCMH-like_sf"/>
</dbReference>
<keyword evidence="15 19" id="KW-0131">Cell cycle</keyword>
<evidence type="ECO:0000256" key="19">
    <source>
        <dbReference type="HAMAP-Rule" id="MF_00037"/>
    </source>
</evidence>
<keyword evidence="14 19" id="KW-0560">Oxidoreductase</keyword>
<organism evidence="21 22">
    <name type="scientific">Desulfococcus multivorans DSM 2059</name>
    <dbReference type="NCBI Taxonomy" id="1121405"/>
    <lineage>
        <taxon>Bacteria</taxon>
        <taxon>Pseudomonadati</taxon>
        <taxon>Thermodesulfobacteriota</taxon>
        <taxon>Desulfobacteria</taxon>
        <taxon>Desulfobacterales</taxon>
        <taxon>Desulfococcaceae</taxon>
        <taxon>Desulfococcus</taxon>
    </lineage>
</organism>
<dbReference type="SUPFAM" id="SSF56194">
    <property type="entry name" value="Uridine diphospho-N-Acetylenolpyruvylglucosamine reductase, MurB, C-terminal domain"/>
    <property type="match status" value="1"/>
</dbReference>
<keyword evidence="22" id="KW-1185">Reference proteome</keyword>
<dbReference type="NCBIfam" id="NF010478">
    <property type="entry name" value="PRK13903.1"/>
    <property type="match status" value="1"/>
</dbReference>
<evidence type="ECO:0000256" key="12">
    <source>
        <dbReference type="ARBA" id="ARBA00022960"/>
    </source>
</evidence>
<keyword evidence="7 19" id="KW-0963">Cytoplasm</keyword>
<dbReference type="PANTHER" id="PTHR21071">
    <property type="entry name" value="UDP-N-ACETYLENOLPYRUVOYLGLUCOSAMINE REDUCTASE"/>
    <property type="match status" value="1"/>
</dbReference>
<evidence type="ECO:0000256" key="9">
    <source>
        <dbReference type="ARBA" id="ARBA00022630"/>
    </source>
</evidence>
<accession>S7TUT1</accession>
<dbReference type="GO" id="GO:0051301">
    <property type="term" value="P:cell division"/>
    <property type="evidence" value="ECO:0007669"/>
    <property type="project" value="UniProtKB-KW"/>
</dbReference>
<feature type="active site" evidence="19">
    <location>
        <position position="332"/>
    </location>
</feature>
<dbReference type="Proteomes" id="UP000014977">
    <property type="component" value="Unassembled WGS sequence"/>
</dbReference>
<keyword evidence="13 19" id="KW-0573">Peptidoglycan synthesis</keyword>
<feature type="domain" description="FAD-binding PCMH-type" evidence="20">
    <location>
        <begin position="17"/>
        <end position="188"/>
    </location>
</feature>
<evidence type="ECO:0000256" key="18">
    <source>
        <dbReference type="ARBA" id="ARBA00048914"/>
    </source>
</evidence>
<evidence type="ECO:0000256" key="5">
    <source>
        <dbReference type="ARBA" id="ARBA00012518"/>
    </source>
</evidence>
<dbReference type="Gene3D" id="3.90.78.10">
    <property type="entry name" value="UDP-N-acetylenolpyruvoylglucosamine reductase, C-terminal domain"/>
    <property type="match status" value="1"/>
</dbReference>